<evidence type="ECO:0000256" key="3">
    <source>
        <dbReference type="ARBA" id="ARBA00023015"/>
    </source>
</evidence>
<feature type="compositionally biased region" description="Basic residues" evidence="8">
    <location>
        <begin position="49"/>
        <end position="62"/>
    </location>
</feature>
<dbReference type="GO" id="GO:0030154">
    <property type="term" value="P:cell differentiation"/>
    <property type="evidence" value="ECO:0007669"/>
    <property type="project" value="TreeGrafter"/>
</dbReference>
<accession>A0A182NUH0</accession>
<feature type="region of interest" description="Disordered" evidence="8">
    <location>
        <begin position="405"/>
        <end position="461"/>
    </location>
</feature>
<feature type="compositionally biased region" description="Acidic residues" evidence="8">
    <location>
        <begin position="528"/>
        <end position="539"/>
    </location>
</feature>
<dbReference type="GO" id="GO:0009653">
    <property type="term" value="P:anatomical structure morphogenesis"/>
    <property type="evidence" value="ECO:0007669"/>
    <property type="project" value="TreeGrafter"/>
</dbReference>
<evidence type="ECO:0000256" key="8">
    <source>
        <dbReference type="SAM" id="MobiDB-lite"/>
    </source>
</evidence>
<dbReference type="SUPFAM" id="SSF46785">
    <property type="entry name" value="Winged helix' DNA-binding domain"/>
    <property type="match status" value="1"/>
</dbReference>
<feature type="compositionally biased region" description="Gly residues" evidence="8">
    <location>
        <begin position="119"/>
        <end position="136"/>
    </location>
</feature>
<reference evidence="11" key="1">
    <citation type="submission" date="2013-03" db="EMBL/GenBank/DDBJ databases">
        <title>The Genome Sequence of Anopheles dirus WRAIR2.</title>
        <authorList>
            <consortium name="The Broad Institute Genomics Platform"/>
            <person name="Neafsey D.E."/>
            <person name="Walton C."/>
            <person name="Walker B."/>
            <person name="Young S.K."/>
            <person name="Zeng Q."/>
            <person name="Gargeya S."/>
            <person name="Fitzgerald M."/>
            <person name="Haas B."/>
            <person name="Abouelleil A."/>
            <person name="Allen A.W."/>
            <person name="Alvarado L."/>
            <person name="Arachchi H.M."/>
            <person name="Berlin A.M."/>
            <person name="Chapman S.B."/>
            <person name="Gainer-Dewar J."/>
            <person name="Goldberg J."/>
            <person name="Griggs A."/>
            <person name="Gujja S."/>
            <person name="Hansen M."/>
            <person name="Howarth C."/>
            <person name="Imamovic A."/>
            <person name="Ireland A."/>
            <person name="Larimer J."/>
            <person name="McCowan C."/>
            <person name="Murphy C."/>
            <person name="Pearson M."/>
            <person name="Poon T.W."/>
            <person name="Priest M."/>
            <person name="Roberts A."/>
            <person name="Saif S."/>
            <person name="Shea T."/>
            <person name="Sisk P."/>
            <person name="Sykes S."/>
            <person name="Wortman J."/>
            <person name="Nusbaum C."/>
            <person name="Birren B."/>
        </authorList>
    </citation>
    <scope>NUCLEOTIDE SEQUENCE [LARGE SCALE GENOMIC DNA]</scope>
    <source>
        <strain evidence="11">WRAIR2</strain>
    </source>
</reference>
<dbReference type="PROSITE" id="PS00657">
    <property type="entry name" value="FORK_HEAD_1"/>
    <property type="match status" value="1"/>
</dbReference>
<feature type="region of interest" description="Disordered" evidence="8">
    <location>
        <begin position="1"/>
        <end position="36"/>
    </location>
</feature>
<dbReference type="PRINTS" id="PR00053">
    <property type="entry name" value="FORKHEAD"/>
</dbReference>
<evidence type="ECO:0000256" key="2">
    <source>
        <dbReference type="ARBA" id="ARBA00022473"/>
    </source>
</evidence>
<dbReference type="PANTHER" id="PTHR11829:SF402">
    <property type="entry name" value="FORK HEAD DOMAIN-CONTAINING PROTEIN FD3-RELATED"/>
    <property type="match status" value="1"/>
</dbReference>
<evidence type="ECO:0000256" key="6">
    <source>
        <dbReference type="ARBA" id="ARBA00023242"/>
    </source>
</evidence>
<feature type="compositionally biased region" description="Polar residues" evidence="8">
    <location>
        <begin position="18"/>
        <end position="28"/>
    </location>
</feature>
<dbReference type="EnsemblMetazoa" id="ADIR011312-RA">
    <property type="protein sequence ID" value="ADIR011312-PA"/>
    <property type="gene ID" value="ADIR011312"/>
</dbReference>
<dbReference type="VEuPathDB" id="VectorBase:ADIR011312"/>
<keyword evidence="2" id="KW-0217">Developmental protein</keyword>
<evidence type="ECO:0000256" key="1">
    <source>
        <dbReference type="ARBA" id="ARBA00004123"/>
    </source>
</evidence>
<dbReference type="InterPro" id="IPR001766">
    <property type="entry name" value="Fork_head_dom"/>
</dbReference>
<feature type="region of interest" description="Disordered" evidence="8">
    <location>
        <begin position="481"/>
        <end position="596"/>
    </location>
</feature>
<evidence type="ECO:0000313" key="11">
    <source>
        <dbReference type="Proteomes" id="UP000075884"/>
    </source>
</evidence>
<dbReference type="InterPro" id="IPR036388">
    <property type="entry name" value="WH-like_DNA-bd_sf"/>
</dbReference>
<dbReference type="PROSITE" id="PS00658">
    <property type="entry name" value="FORK_HEAD_2"/>
    <property type="match status" value="1"/>
</dbReference>
<keyword evidence="5" id="KW-0804">Transcription</keyword>
<feature type="DNA-binding region" description="Fork-head" evidence="7">
    <location>
        <begin position="146"/>
        <end position="240"/>
    </location>
</feature>
<dbReference type="STRING" id="7168.A0A182NUH0"/>
<dbReference type="GO" id="GO:0000978">
    <property type="term" value="F:RNA polymerase II cis-regulatory region sequence-specific DNA binding"/>
    <property type="evidence" value="ECO:0007669"/>
    <property type="project" value="TreeGrafter"/>
</dbReference>
<dbReference type="InterPro" id="IPR050211">
    <property type="entry name" value="FOX_domain-containing"/>
</dbReference>
<keyword evidence="3" id="KW-0805">Transcription regulation</keyword>
<feature type="compositionally biased region" description="Basic and acidic residues" evidence="8">
    <location>
        <begin position="551"/>
        <end position="564"/>
    </location>
</feature>
<sequence length="638" mass="68512">MMHPAMASPLDLRPSGLLSMSASPTHPTSIGGLNEASGQSQQLYHPAHHPLHHHHHNHHPHPHQSQGHGQPPPPPPAPSSASTLNRSGSGVSRNRSRSSSSSENGNAGTERQSQPDSDGGAGGAGDTAPSSGGGKAGSHRSQSLVKPPYSYIALITMAILQSPQKKLTLSGICEFIMTRFPYYKEKFPAWQNSIRHNLSLNDCFIKIPREPGNPGKGNFWTLDPLAEDMFDNGSFLRRRKRYKRTTLAQSMGFPGVFAPFAPFWIRKPVPVIPMHQFGPAHAAASTVAGFGGADGAAGPLAGLGPGRAGEFLLDSKLNLFGSVKIDDLNVAMMENSDFLQRNVDSLKISSAMNKFFHGYHQGQAGSGGPLVDLYEDGPHPSALGMHPCNGGLVREGLTYPYGGHKLSGGSAVRPDDHEPGGGNRRGEYGEEEPISAELDLSSDDRIDVESEDDYKSPADRSMGSINYHELLLNGRKSIPMEAPLSRTSDSPGAGPPDPTQASSVGEPTIGPSADYSPHCSPSRNGRDESDEYYIEEDEQSDKASSSGGSLEESRPTAKELRTHFYTELQPSQTEPSEPLRGMVPAGHALENETRSPAYTETTKLFDGTEPSFATRKRKYGNTKGFSIENLIGCSVEDR</sequence>
<evidence type="ECO:0000256" key="4">
    <source>
        <dbReference type="ARBA" id="ARBA00023125"/>
    </source>
</evidence>
<dbReference type="GO" id="GO:0000981">
    <property type="term" value="F:DNA-binding transcription factor activity, RNA polymerase II-specific"/>
    <property type="evidence" value="ECO:0007669"/>
    <property type="project" value="TreeGrafter"/>
</dbReference>
<keyword evidence="11" id="KW-1185">Reference proteome</keyword>
<proteinExistence type="predicted"/>
<feature type="domain" description="Fork-head" evidence="9">
    <location>
        <begin position="146"/>
        <end position="240"/>
    </location>
</feature>
<evidence type="ECO:0000259" key="9">
    <source>
        <dbReference type="PROSITE" id="PS50039"/>
    </source>
</evidence>
<dbReference type="PROSITE" id="PS50039">
    <property type="entry name" value="FORK_HEAD_3"/>
    <property type="match status" value="1"/>
</dbReference>
<dbReference type="Proteomes" id="UP000075884">
    <property type="component" value="Unassembled WGS sequence"/>
</dbReference>
<name>A0A182NUH0_9DIPT</name>
<evidence type="ECO:0000256" key="5">
    <source>
        <dbReference type="ARBA" id="ARBA00023163"/>
    </source>
</evidence>
<dbReference type="AlphaFoldDB" id="A0A182NUH0"/>
<feature type="compositionally biased region" description="Basic and acidic residues" evidence="8">
    <location>
        <begin position="413"/>
        <end position="428"/>
    </location>
</feature>
<protein>
    <recommendedName>
        <fullName evidence="9">Fork-head domain-containing protein</fullName>
    </recommendedName>
</protein>
<dbReference type="CDD" id="cd20048">
    <property type="entry name" value="FH_FOXD4-like"/>
    <property type="match status" value="1"/>
</dbReference>
<dbReference type="GO" id="GO:0005634">
    <property type="term" value="C:nucleus"/>
    <property type="evidence" value="ECO:0007669"/>
    <property type="project" value="UniProtKB-SubCell"/>
</dbReference>
<dbReference type="InterPro" id="IPR018122">
    <property type="entry name" value="TF_fork_head_CS_1"/>
</dbReference>
<dbReference type="PANTHER" id="PTHR11829">
    <property type="entry name" value="FORKHEAD BOX PROTEIN"/>
    <property type="match status" value="1"/>
</dbReference>
<feature type="compositionally biased region" description="Low complexity" evidence="8">
    <location>
        <begin position="79"/>
        <end position="108"/>
    </location>
</feature>
<feature type="region of interest" description="Disordered" evidence="8">
    <location>
        <begin position="49"/>
        <end position="142"/>
    </location>
</feature>
<comment type="subcellular location">
    <subcellularLocation>
        <location evidence="1 7">Nucleus</location>
    </subcellularLocation>
</comment>
<dbReference type="Gene3D" id="1.10.10.10">
    <property type="entry name" value="Winged helix-like DNA-binding domain superfamily/Winged helix DNA-binding domain"/>
    <property type="match status" value="1"/>
</dbReference>
<dbReference type="Pfam" id="PF00250">
    <property type="entry name" value="Forkhead"/>
    <property type="match status" value="1"/>
</dbReference>
<keyword evidence="6 7" id="KW-0539">Nucleus</keyword>
<feature type="compositionally biased region" description="Basic and acidic residues" evidence="8">
    <location>
        <begin position="442"/>
        <end position="458"/>
    </location>
</feature>
<evidence type="ECO:0000313" key="10">
    <source>
        <dbReference type="EnsemblMetazoa" id="ADIR011312-PA"/>
    </source>
</evidence>
<evidence type="ECO:0000256" key="7">
    <source>
        <dbReference type="PROSITE-ProRule" id="PRU00089"/>
    </source>
</evidence>
<reference evidence="10" key="2">
    <citation type="submission" date="2020-05" db="UniProtKB">
        <authorList>
            <consortium name="EnsemblMetazoa"/>
        </authorList>
    </citation>
    <scope>IDENTIFICATION</scope>
    <source>
        <strain evidence="10">WRAIR2</strain>
    </source>
</reference>
<dbReference type="SMART" id="SM00339">
    <property type="entry name" value="FH"/>
    <property type="match status" value="1"/>
</dbReference>
<organism evidence="10 11">
    <name type="scientific">Anopheles dirus</name>
    <dbReference type="NCBI Taxonomy" id="7168"/>
    <lineage>
        <taxon>Eukaryota</taxon>
        <taxon>Metazoa</taxon>
        <taxon>Ecdysozoa</taxon>
        <taxon>Arthropoda</taxon>
        <taxon>Hexapoda</taxon>
        <taxon>Insecta</taxon>
        <taxon>Pterygota</taxon>
        <taxon>Neoptera</taxon>
        <taxon>Endopterygota</taxon>
        <taxon>Diptera</taxon>
        <taxon>Nematocera</taxon>
        <taxon>Culicoidea</taxon>
        <taxon>Culicidae</taxon>
        <taxon>Anophelinae</taxon>
        <taxon>Anopheles</taxon>
    </lineage>
</organism>
<dbReference type="InterPro" id="IPR036390">
    <property type="entry name" value="WH_DNA-bd_sf"/>
</dbReference>
<dbReference type="InterPro" id="IPR030456">
    <property type="entry name" value="TF_fork_head_CS_2"/>
</dbReference>
<dbReference type="FunFam" id="1.10.10.10:FF:000016">
    <property type="entry name" value="Forkhead box protein I1"/>
    <property type="match status" value="1"/>
</dbReference>
<keyword evidence="4 7" id="KW-0238">DNA-binding</keyword>